<sequence length="172" mass="19789">MKIVWDHMGMGGYSILQAVEDLGWKEGVYRADYDLWAVQNHFDVDGSKHTTTFIFTSLTRGDIDADSPLGTLAALHNQTGRRPWVLCPYLFQELGSTTKWSTTFAQLVIRPILQNIMIRRTITIEELLFSRYWTAALLILYRGGVHEPLRRDKLPTDRNELVKELIRPPSNV</sequence>
<protein>
    <submittedName>
        <fullName evidence="1">Uncharacterized protein</fullName>
    </submittedName>
</protein>
<accession>A0A9N9UCK0</accession>
<evidence type="ECO:0000313" key="1">
    <source>
        <dbReference type="EMBL" id="CAG9985717.1"/>
    </source>
</evidence>
<gene>
    <name evidence="1" type="ORF">CBYS24578_00017100</name>
</gene>
<comment type="caution">
    <text evidence="1">The sequence shown here is derived from an EMBL/GenBank/DDBJ whole genome shotgun (WGS) entry which is preliminary data.</text>
</comment>
<reference evidence="1 2" key="2">
    <citation type="submission" date="2021-10" db="EMBL/GenBank/DDBJ databases">
        <authorList>
            <person name="Piombo E."/>
        </authorList>
    </citation>
    <scope>NUCLEOTIDE SEQUENCE [LARGE SCALE GENOMIC DNA]</scope>
</reference>
<name>A0A9N9UCK0_9HYPO</name>
<reference evidence="2" key="1">
    <citation type="submission" date="2019-06" db="EMBL/GenBank/DDBJ databases">
        <authorList>
            <person name="Broberg M."/>
        </authorList>
    </citation>
    <scope>NUCLEOTIDE SEQUENCE [LARGE SCALE GENOMIC DNA]</scope>
</reference>
<dbReference type="OrthoDB" id="5154134at2759"/>
<evidence type="ECO:0000313" key="2">
    <source>
        <dbReference type="Proteomes" id="UP000754883"/>
    </source>
</evidence>
<dbReference type="Proteomes" id="UP000754883">
    <property type="component" value="Unassembled WGS sequence"/>
</dbReference>
<dbReference type="AlphaFoldDB" id="A0A9N9UCK0"/>
<dbReference type="EMBL" id="CABFNO020001395">
    <property type="protein sequence ID" value="CAG9985717.1"/>
    <property type="molecule type" value="Genomic_DNA"/>
</dbReference>
<organism evidence="1 2">
    <name type="scientific">Clonostachys byssicola</name>
    <dbReference type="NCBI Taxonomy" id="160290"/>
    <lineage>
        <taxon>Eukaryota</taxon>
        <taxon>Fungi</taxon>
        <taxon>Dikarya</taxon>
        <taxon>Ascomycota</taxon>
        <taxon>Pezizomycotina</taxon>
        <taxon>Sordariomycetes</taxon>
        <taxon>Hypocreomycetidae</taxon>
        <taxon>Hypocreales</taxon>
        <taxon>Bionectriaceae</taxon>
        <taxon>Clonostachys</taxon>
    </lineage>
</organism>
<proteinExistence type="predicted"/>
<keyword evidence="2" id="KW-1185">Reference proteome</keyword>